<dbReference type="NCBIfam" id="TIGR00724">
    <property type="entry name" value="urea_amlyse_rel"/>
    <property type="match status" value="1"/>
</dbReference>
<keyword evidence="1" id="KW-0547">Nucleotide-binding</keyword>
<protein>
    <submittedName>
        <fullName evidence="5">Allophanate hydrolase 2 subunit 2</fullName>
        <ecNumber evidence="5">3.5.1.54</ecNumber>
    </submittedName>
</protein>
<proteinExistence type="predicted"/>
<dbReference type="SUPFAM" id="SSF50891">
    <property type="entry name" value="Cyclophilin-like"/>
    <property type="match status" value="1"/>
</dbReference>
<dbReference type="Pfam" id="PF02626">
    <property type="entry name" value="CT_A_B"/>
    <property type="match status" value="1"/>
</dbReference>
<evidence type="ECO:0000256" key="3">
    <source>
        <dbReference type="ARBA" id="ARBA00022840"/>
    </source>
</evidence>
<evidence type="ECO:0000256" key="2">
    <source>
        <dbReference type="ARBA" id="ARBA00022801"/>
    </source>
</evidence>
<dbReference type="PANTHER" id="PTHR43309">
    <property type="entry name" value="5-OXOPROLINASE SUBUNIT C"/>
    <property type="match status" value="1"/>
</dbReference>
<dbReference type="GO" id="GO:0005524">
    <property type="term" value="F:ATP binding"/>
    <property type="evidence" value="ECO:0007669"/>
    <property type="project" value="UniProtKB-KW"/>
</dbReference>
<dbReference type="EMBL" id="CTRP01000003">
    <property type="protein sequence ID" value="CQR71004.1"/>
    <property type="molecule type" value="Genomic_DNA"/>
</dbReference>
<dbReference type="EC" id="3.5.1.54" evidence="5"/>
<evidence type="ECO:0000313" key="5">
    <source>
        <dbReference type="EMBL" id="CQR71004.1"/>
    </source>
</evidence>
<feature type="domain" description="Carboxyltransferase" evidence="4">
    <location>
        <begin position="23"/>
        <end position="304"/>
    </location>
</feature>
<dbReference type="InterPro" id="IPR029000">
    <property type="entry name" value="Cyclophilin-like_dom_sf"/>
</dbReference>
<keyword evidence="3" id="KW-0067">ATP-binding</keyword>
<evidence type="ECO:0000256" key="1">
    <source>
        <dbReference type="ARBA" id="ARBA00022741"/>
    </source>
</evidence>
<dbReference type="GO" id="GO:0004039">
    <property type="term" value="F:allophanate hydrolase activity"/>
    <property type="evidence" value="ECO:0007669"/>
    <property type="project" value="UniProtKB-EC"/>
</dbReference>
<dbReference type="AlphaFoldDB" id="A0A0U1KWC9"/>
<accession>A0A0U1KWC9</accession>
<dbReference type="InterPro" id="IPR003778">
    <property type="entry name" value="CT_A_B"/>
</dbReference>
<keyword evidence="2 5" id="KW-0378">Hydrolase</keyword>
<sequence>MITVIQQGFFTTVQDEGRWGYQAYGVPTAGVMDRYAGRIANLLAGNEVQAAVLEMTSWGAVLKFDEERLVAVGGADMRVTVNGVAVSNWSAFLVPRNGELRFGEAVTGYRAYLAVQGGIDVPLVLGSRSTCVKAGVGGYEGRTLRQGDILYVGQAGAGAARPQSLPSAYIPSYGDKVLIRVMLGPQQDMFSEEAIAAFFAKPYTVTKQADRVGYRLTGSRILPVGKADIISDAVYQGSIQIASHGMPFIMLADHQTTGGFAKLGYVIRNDLSKVAQTKTGDSIRFCCVSEAEAIAALHAEQQLYQVIATALRA</sequence>
<name>A0A0U1KWC9_9FIRM</name>
<dbReference type="PANTHER" id="PTHR43309:SF5">
    <property type="entry name" value="5-OXOPROLINASE SUBUNIT C"/>
    <property type="match status" value="1"/>
</dbReference>
<organism evidence="5 6">
    <name type="scientific">Sporomusa ovata</name>
    <dbReference type="NCBI Taxonomy" id="2378"/>
    <lineage>
        <taxon>Bacteria</taxon>
        <taxon>Bacillati</taxon>
        <taxon>Bacillota</taxon>
        <taxon>Negativicutes</taxon>
        <taxon>Selenomonadales</taxon>
        <taxon>Sporomusaceae</taxon>
        <taxon>Sporomusa</taxon>
    </lineage>
</organism>
<gene>
    <name evidence="5" type="ORF">SpAn4DRAFT_1982</name>
</gene>
<dbReference type="InterPro" id="IPR052708">
    <property type="entry name" value="PxpC"/>
</dbReference>
<evidence type="ECO:0000313" key="6">
    <source>
        <dbReference type="Proteomes" id="UP000049855"/>
    </source>
</evidence>
<reference evidence="6" key="1">
    <citation type="submission" date="2015-03" db="EMBL/GenBank/DDBJ databases">
        <authorList>
            <person name="Nijsse Bart"/>
        </authorList>
    </citation>
    <scope>NUCLEOTIDE SEQUENCE [LARGE SCALE GENOMIC DNA]</scope>
</reference>
<dbReference type="Proteomes" id="UP000049855">
    <property type="component" value="Unassembled WGS sequence"/>
</dbReference>
<keyword evidence="6" id="KW-1185">Reference proteome</keyword>
<dbReference type="RefSeq" id="WP_021169713.1">
    <property type="nucleotide sequence ID" value="NZ_CTRP01000003.1"/>
</dbReference>
<evidence type="ECO:0000259" key="4">
    <source>
        <dbReference type="SMART" id="SM00797"/>
    </source>
</evidence>
<dbReference type="SMART" id="SM00797">
    <property type="entry name" value="AHS2"/>
    <property type="match status" value="1"/>
</dbReference>
<dbReference type="Gene3D" id="2.40.100.10">
    <property type="entry name" value="Cyclophilin-like"/>
    <property type="match status" value="1"/>
</dbReference>